<evidence type="ECO:0000256" key="1">
    <source>
        <dbReference type="SAM" id="MobiDB-lite"/>
    </source>
</evidence>
<dbReference type="GO" id="GO:0008236">
    <property type="term" value="F:serine-type peptidase activity"/>
    <property type="evidence" value="ECO:0007669"/>
    <property type="project" value="InterPro"/>
</dbReference>
<accession>X1K7F6</accession>
<organism evidence="3">
    <name type="scientific">marine sediment metagenome</name>
    <dbReference type="NCBI Taxonomy" id="412755"/>
    <lineage>
        <taxon>unclassified sequences</taxon>
        <taxon>metagenomes</taxon>
        <taxon>ecological metagenomes</taxon>
    </lineage>
</organism>
<dbReference type="EMBL" id="BARV01010856">
    <property type="protein sequence ID" value="GAI02488.1"/>
    <property type="molecule type" value="Genomic_DNA"/>
</dbReference>
<dbReference type="InterPro" id="IPR029045">
    <property type="entry name" value="ClpP/crotonase-like_dom_sf"/>
</dbReference>
<feature type="region of interest" description="Disordered" evidence="1">
    <location>
        <begin position="57"/>
        <end position="80"/>
    </location>
</feature>
<dbReference type="AlphaFoldDB" id="X1K7F6"/>
<dbReference type="SUPFAM" id="SSF52096">
    <property type="entry name" value="ClpP/crotonase"/>
    <property type="match status" value="1"/>
</dbReference>
<evidence type="ECO:0000313" key="3">
    <source>
        <dbReference type="EMBL" id="GAI02488.1"/>
    </source>
</evidence>
<name>X1K7F6_9ZZZZ</name>
<sequence>MKSWRVVLISSFSFGSALRLTTSKYFTPSGRCIHEEGIDPDVEVKFQEQEFKETAPEETVFEEVEEQDKDIQKKDEPKEKEEIKTTLQDFMQAQGFYDNQLVSAVELLKGIKVYKKQQVLQESSL</sequence>
<dbReference type="InterPro" id="IPR005151">
    <property type="entry name" value="Tail-specific_protease"/>
</dbReference>
<reference evidence="3" key="1">
    <citation type="journal article" date="2014" name="Front. Microbiol.">
        <title>High frequency of phylogenetically diverse reductive dehalogenase-homologous genes in deep subseafloor sedimentary metagenomes.</title>
        <authorList>
            <person name="Kawai M."/>
            <person name="Futagami T."/>
            <person name="Toyoda A."/>
            <person name="Takaki Y."/>
            <person name="Nishi S."/>
            <person name="Hori S."/>
            <person name="Arai W."/>
            <person name="Tsubouchi T."/>
            <person name="Morono Y."/>
            <person name="Uchiyama I."/>
            <person name="Ito T."/>
            <person name="Fujiyama A."/>
            <person name="Inagaki F."/>
            <person name="Takami H."/>
        </authorList>
    </citation>
    <scope>NUCLEOTIDE SEQUENCE</scope>
    <source>
        <strain evidence="3">Expedition CK06-06</strain>
    </source>
</reference>
<evidence type="ECO:0000259" key="2">
    <source>
        <dbReference type="Pfam" id="PF03572"/>
    </source>
</evidence>
<feature type="compositionally biased region" description="Acidic residues" evidence="1">
    <location>
        <begin position="59"/>
        <end position="68"/>
    </location>
</feature>
<protein>
    <recommendedName>
        <fullName evidence="2">Tail specific protease domain-containing protein</fullName>
    </recommendedName>
</protein>
<feature type="compositionally biased region" description="Basic and acidic residues" evidence="1">
    <location>
        <begin position="69"/>
        <end position="80"/>
    </location>
</feature>
<gene>
    <name evidence="3" type="ORF">S06H3_20852</name>
</gene>
<proteinExistence type="predicted"/>
<comment type="caution">
    <text evidence="3">The sequence shown here is derived from an EMBL/GenBank/DDBJ whole genome shotgun (WGS) entry which is preliminary data.</text>
</comment>
<dbReference type="Pfam" id="PF03572">
    <property type="entry name" value="Peptidase_S41"/>
    <property type="match status" value="1"/>
</dbReference>
<dbReference type="GO" id="GO:0006508">
    <property type="term" value="P:proteolysis"/>
    <property type="evidence" value="ECO:0007669"/>
    <property type="project" value="InterPro"/>
</dbReference>
<dbReference type="Gene3D" id="3.90.226.10">
    <property type="entry name" value="2-enoyl-CoA Hydratase, Chain A, domain 1"/>
    <property type="match status" value="1"/>
</dbReference>
<feature type="domain" description="Tail specific protease" evidence="2">
    <location>
        <begin position="10"/>
        <end position="44"/>
    </location>
</feature>